<evidence type="ECO:0000256" key="3">
    <source>
        <dbReference type="ARBA" id="ARBA00023052"/>
    </source>
</evidence>
<evidence type="ECO:0000256" key="1">
    <source>
        <dbReference type="ARBA" id="ARBA00001964"/>
    </source>
</evidence>
<dbReference type="GO" id="GO:0030976">
    <property type="term" value="F:thiamine pyrophosphate binding"/>
    <property type="evidence" value="ECO:0007669"/>
    <property type="project" value="InterPro"/>
</dbReference>
<dbReference type="SUPFAM" id="SSF52518">
    <property type="entry name" value="Thiamin diphosphate-binding fold (THDP-binding)"/>
    <property type="match status" value="2"/>
</dbReference>
<feature type="domain" description="Thiamine pyrophosphate enzyme N-terminal TPP-binding" evidence="5">
    <location>
        <begin position="11"/>
        <end position="125"/>
    </location>
</feature>
<sequence>MGNAETPEAATGAQLLTRALSAAGVRTLFSLSGNQIMPIYDACLSAGIRIVHVRHEAAAVYMAEAHAQLTGEVGVALVTAAPGFANALSPLFSARLSESPILLLSGDSPLSQDGMGAFQELGQTEISAPLVKASSRPQRASELATAVAQAIRMARSGRPGPVHMALAFDVLCAEVTSPSIPASEAFEPVPLSLCDEAADHIGGLIARAERPVIVTGPAHNRSRADGLTDRLESVLNVPVVCMESPRGLRDPSLGAFAEIIAEADLVVLLGKAADFTTGFLGKGFGAADAKFVIVDPDTGYLDRARAACGGRLAFLARADVAAAAAALVARGRASSSHRWLAAVREAVGWRGERVAGDGAIHPAALCDEVNRLIERADEAILVCDGGEFGQWAQAFCTAKRRIINGPSGAIGGGLCYAVAAKIAYPEATVVVLMGDGTAGFHFVEFETAAREGADIVAVIGNDSRWNAEHQIQLRDYGADRLIGCELSDRARYDRAASGFGCHGEYVETAEELSAALERAAACSRPTCVNVIIDSLAAPVFLRGAASAVTAH</sequence>
<dbReference type="RefSeq" id="WP_253965804.1">
    <property type="nucleotide sequence ID" value="NZ_JALHBS010000117.1"/>
</dbReference>
<dbReference type="CDD" id="cd02004">
    <property type="entry name" value="TPP_BZL_OCoD_HPCL"/>
    <property type="match status" value="1"/>
</dbReference>
<name>A0A9X2HG92_9HYPH</name>
<dbReference type="Pfam" id="PF02775">
    <property type="entry name" value="TPP_enzyme_C"/>
    <property type="match status" value="1"/>
</dbReference>
<dbReference type="InterPro" id="IPR011766">
    <property type="entry name" value="TPP_enzyme_TPP-bd"/>
</dbReference>
<dbReference type="AlphaFoldDB" id="A0A9X2HG92"/>
<dbReference type="Pfam" id="PF02776">
    <property type="entry name" value="TPP_enzyme_N"/>
    <property type="match status" value="1"/>
</dbReference>
<dbReference type="CDD" id="cd07035">
    <property type="entry name" value="TPP_PYR_POX_like"/>
    <property type="match status" value="1"/>
</dbReference>
<dbReference type="EMBL" id="JALHBS010000117">
    <property type="protein sequence ID" value="MCP3057004.1"/>
    <property type="molecule type" value="Genomic_DNA"/>
</dbReference>
<dbReference type="Proteomes" id="UP001155220">
    <property type="component" value="Unassembled WGS sequence"/>
</dbReference>
<comment type="caution">
    <text evidence="6">The sequence shown here is derived from an EMBL/GenBank/DDBJ whole genome shotgun (WGS) entry which is preliminary data.</text>
</comment>
<keyword evidence="3" id="KW-0786">Thiamine pyrophosphate</keyword>
<dbReference type="InterPro" id="IPR029035">
    <property type="entry name" value="DHS-like_NAD/FAD-binding_dom"/>
</dbReference>
<comment type="similarity">
    <text evidence="2">Belongs to the TPP enzyme family.</text>
</comment>
<dbReference type="GO" id="GO:0009099">
    <property type="term" value="P:L-valine biosynthetic process"/>
    <property type="evidence" value="ECO:0007669"/>
    <property type="project" value="TreeGrafter"/>
</dbReference>
<reference evidence="6" key="1">
    <citation type="submission" date="2022-03" db="EMBL/GenBank/DDBJ databases">
        <title>Aurantimonas Liuensis sp. Nov., isolated from the hadal seawater of the Mariana Trench.</title>
        <authorList>
            <person name="Liu R."/>
        </authorList>
    </citation>
    <scope>NUCLEOTIDE SEQUENCE</scope>
    <source>
        <strain evidence="6">LRZ36</strain>
    </source>
</reference>
<evidence type="ECO:0000313" key="7">
    <source>
        <dbReference type="Proteomes" id="UP001155220"/>
    </source>
</evidence>
<dbReference type="GO" id="GO:0005948">
    <property type="term" value="C:acetolactate synthase complex"/>
    <property type="evidence" value="ECO:0007669"/>
    <property type="project" value="TreeGrafter"/>
</dbReference>
<dbReference type="GO" id="GO:0009097">
    <property type="term" value="P:isoleucine biosynthetic process"/>
    <property type="evidence" value="ECO:0007669"/>
    <property type="project" value="TreeGrafter"/>
</dbReference>
<comment type="cofactor">
    <cofactor evidence="1">
        <name>thiamine diphosphate</name>
        <dbReference type="ChEBI" id="CHEBI:58937"/>
    </cofactor>
</comment>
<dbReference type="InterPro" id="IPR012001">
    <property type="entry name" value="Thiamin_PyroP_enz_TPP-bd_dom"/>
</dbReference>
<evidence type="ECO:0000256" key="2">
    <source>
        <dbReference type="ARBA" id="ARBA00007812"/>
    </source>
</evidence>
<gene>
    <name evidence="6" type="ORF">MJ956_17915</name>
</gene>
<dbReference type="SUPFAM" id="SSF52467">
    <property type="entry name" value="DHS-like NAD/FAD-binding domain"/>
    <property type="match status" value="1"/>
</dbReference>
<dbReference type="InterPro" id="IPR029061">
    <property type="entry name" value="THDP-binding"/>
</dbReference>
<evidence type="ECO:0000313" key="6">
    <source>
        <dbReference type="EMBL" id="MCP3057004.1"/>
    </source>
</evidence>
<dbReference type="InterPro" id="IPR045229">
    <property type="entry name" value="TPP_enz"/>
</dbReference>
<dbReference type="PANTHER" id="PTHR18968:SF166">
    <property type="entry name" value="2-HYDROXYACYL-COA LYASE 2"/>
    <property type="match status" value="1"/>
</dbReference>
<dbReference type="Gene3D" id="3.40.50.970">
    <property type="match status" value="2"/>
</dbReference>
<dbReference type="Gene3D" id="3.40.50.1220">
    <property type="entry name" value="TPP-binding domain"/>
    <property type="match status" value="1"/>
</dbReference>
<dbReference type="GO" id="GO:0050660">
    <property type="term" value="F:flavin adenine dinucleotide binding"/>
    <property type="evidence" value="ECO:0007669"/>
    <property type="project" value="TreeGrafter"/>
</dbReference>
<organism evidence="6 7">
    <name type="scientific">Aurantimonas marianensis</name>
    <dbReference type="NCBI Taxonomy" id="2920428"/>
    <lineage>
        <taxon>Bacteria</taxon>
        <taxon>Pseudomonadati</taxon>
        <taxon>Pseudomonadota</taxon>
        <taxon>Alphaproteobacteria</taxon>
        <taxon>Hyphomicrobiales</taxon>
        <taxon>Aurantimonadaceae</taxon>
        <taxon>Aurantimonas</taxon>
    </lineage>
</organism>
<proteinExistence type="inferred from homology"/>
<dbReference type="GO" id="GO:0003984">
    <property type="term" value="F:acetolactate synthase activity"/>
    <property type="evidence" value="ECO:0007669"/>
    <property type="project" value="TreeGrafter"/>
</dbReference>
<dbReference type="FunFam" id="3.40.50.970:FF:000007">
    <property type="entry name" value="Acetolactate synthase"/>
    <property type="match status" value="1"/>
</dbReference>
<keyword evidence="7" id="KW-1185">Reference proteome</keyword>
<evidence type="ECO:0000259" key="5">
    <source>
        <dbReference type="Pfam" id="PF02776"/>
    </source>
</evidence>
<protein>
    <submittedName>
        <fullName evidence="6">Thiamine pyrophosphate-binding protein</fullName>
    </submittedName>
</protein>
<evidence type="ECO:0000259" key="4">
    <source>
        <dbReference type="Pfam" id="PF02775"/>
    </source>
</evidence>
<dbReference type="PANTHER" id="PTHR18968">
    <property type="entry name" value="THIAMINE PYROPHOSPHATE ENZYMES"/>
    <property type="match status" value="1"/>
</dbReference>
<feature type="domain" description="Thiamine pyrophosphate enzyme TPP-binding" evidence="4">
    <location>
        <begin position="384"/>
        <end position="530"/>
    </location>
</feature>
<accession>A0A9X2HG92</accession>